<feature type="transmembrane region" description="Helical" evidence="1">
    <location>
        <begin position="120"/>
        <end position="139"/>
    </location>
</feature>
<name>A0ABT6RB69_9BACT</name>
<keyword evidence="1" id="KW-1133">Transmembrane helix</keyword>
<gene>
    <name evidence="3" type="ORF">QJ048_08510</name>
</gene>
<proteinExistence type="predicted"/>
<keyword evidence="3" id="KW-0645">Protease</keyword>
<keyword evidence="4" id="KW-1185">Reference proteome</keyword>
<evidence type="ECO:0000256" key="1">
    <source>
        <dbReference type="SAM" id="Phobius"/>
    </source>
</evidence>
<evidence type="ECO:0000313" key="3">
    <source>
        <dbReference type="EMBL" id="MDI3319811.1"/>
    </source>
</evidence>
<feature type="domain" description="CAAX prenyl protease 2/Lysostaphin resistance protein A-like" evidence="2">
    <location>
        <begin position="90"/>
        <end position="174"/>
    </location>
</feature>
<dbReference type="EC" id="3.4.-.-" evidence="3"/>
<dbReference type="GO" id="GO:0008237">
    <property type="term" value="F:metallopeptidase activity"/>
    <property type="evidence" value="ECO:0007669"/>
    <property type="project" value="UniProtKB-KW"/>
</dbReference>
<dbReference type="InterPro" id="IPR003675">
    <property type="entry name" value="Rce1/LyrA-like_dom"/>
</dbReference>
<dbReference type="EMBL" id="JASBRG010000005">
    <property type="protein sequence ID" value="MDI3319811.1"/>
    <property type="molecule type" value="Genomic_DNA"/>
</dbReference>
<keyword evidence="3" id="KW-0482">Metalloprotease</keyword>
<feature type="transmembrane region" description="Helical" evidence="1">
    <location>
        <begin position="151"/>
        <end position="175"/>
    </location>
</feature>
<sequence length="207" mass="23127">MFDDKGFVANPSMLILLHAGGIVLFLFPLLFGHFNSFVLFSNNDLASPAAWVTIICFLLLLFISPKIAQKKYSKSAGNVLPGKLPGMKFIILYFIVRIVFICVYESWFRGYLLSDSTSSVGWVLAALLNVSLYALLHIVNGKDEVIACFPFGILLCCLCTWQGAVWPAIVLHLALTVPYEISMLKKMYPNNQQPHENISNGSFRVSR</sequence>
<feature type="transmembrane region" description="Helical" evidence="1">
    <location>
        <begin position="49"/>
        <end position="68"/>
    </location>
</feature>
<organism evidence="3 4">
    <name type="scientific">Pinibacter soli</name>
    <dbReference type="NCBI Taxonomy" id="3044211"/>
    <lineage>
        <taxon>Bacteria</taxon>
        <taxon>Pseudomonadati</taxon>
        <taxon>Bacteroidota</taxon>
        <taxon>Chitinophagia</taxon>
        <taxon>Chitinophagales</taxon>
        <taxon>Chitinophagaceae</taxon>
        <taxon>Pinibacter</taxon>
    </lineage>
</organism>
<accession>A0ABT6RB69</accession>
<feature type="transmembrane region" description="Helical" evidence="1">
    <location>
        <begin position="89"/>
        <end position="108"/>
    </location>
</feature>
<comment type="caution">
    <text evidence="3">The sequence shown here is derived from an EMBL/GenBank/DDBJ whole genome shotgun (WGS) entry which is preliminary data.</text>
</comment>
<feature type="transmembrane region" description="Helical" evidence="1">
    <location>
        <begin position="12"/>
        <end position="34"/>
    </location>
</feature>
<reference evidence="3 4" key="1">
    <citation type="submission" date="2023-05" db="EMBL/GenBank/DDBJ databases">
        <title>Genome sequence of Pinibacter sp. MAH-24.</title>
        <authorList>
            <person name="Huq M.A."/>
        </authorList>
    </citation>
    <scope>NUCLEOTIDE SEQUENCE [LARGE SCALE GENOMIC DNA]</scope>
    <source>
        <strain evidence="3 4">MAH-24</strain>
    </source>
</reference>
<evidence type="ECO:0000313" key="4">
    <source>
        <dbReference type="Proteomes" id="UP001226434"/>
    </source>
</evidence>
<protein>
    <submittedName>
        <fullName evidence="3">CPBP family intramembrane metalloprotease</fullName>
        <ecNumber evidence="3">3.4.-.-</ecNumber>
    </submittedName>
</protein>
<dbReference type="RefSeq" id="WP_282333913.1">
    <property type="nucleotide sequence ID" value="NZ_JASBRG010000005.1"/>
</dbReference>
<keyword evidence="1" id="KW-0472">Membrane</keyword>
<keyword evidence="3" id="KW-0378">Hydrolase</keyword>
<keyword evidence="1" id="KW-0812">Transmembrane</keyword>
<dbReference type="Pfam" id="PF02517">
    <property type="entry name" value="Rce1-like"/>
    <property type="match status" value="1"/>
</dbReference>
<evidence type="ECO:0000259" key="2">
    <source>
        <dbReference type="Pfam" id="PF02517"/>
    </source>
</evidence>
<dbReference type="Proteomes" id="UP001226434">
    <property type="component" value="Unassembled WGS sequence"/>
</dbReference>